<evidence type="ECO:0000256" key="10">
    <source>
        <dbReference type="ARBA" id="ARBA00032061"/>
    </source>
</evidence>
<protein>
    <recommendedName>
        <fullName evidence="5 12">UDP-N-acetylglucosamine transferase subunit ALG13</fullName>
        <ecNumber evidence="4 12">2.4.1.141</ecNumber>
    </recommendedName>
    <alternativeName>
        <fullName evidence="10 12">Asparagine-linked glycosylation protein 13</fullName>
    </alternativeName>
</protein>
<evidence type="ECO:0000256" key="4">
    <source>
        <dbReference type="ARBA" id="ARBA00012614"/>
    </source>
</evidence>
<dbReference type="InterPro" id="IPR039042">
    <property type="entry name" value="Alg13-like"/>
</dbReference>
<sequence>MLAFVTVGSTRFDELVQAALSSAVLSSLRRRGYTSLIVQRGNSVFPYEDDAGAETLRLEKNGVHIECWKFKPSLQTEYEKADIVISHAGEFSRSTEEEWASERPAGSGTIVDVLRMNKPLIVVPNPTLLDNHQQELADALDEMEHLKATNIERLSQTILEFNPSVLVKFPPFEGSKFRDLVDEEMGFV</sequence>
<dbReference type="Pfam" id="PF04101">
    <property type="entry name" value="Glyco_tran_28_C"/>
    <property type="match status" value="2"/>
</dbReference>
<dbReference type="PANTHER" id="PTHR12867">
    <property type="entry name" value="GLYCOSYL TRANSFERASE-RELATED"/>
    <property type="match status" value="1"/>
</dbReference>
<evidence type="ECO:0000256" key="8">
    <source>
        <dbReference type="ARBA" id="ARBA00022824"/>
    </source>
</evidence>
<dbReference type="EC" id="2.4.1.141" evidence="4 12"/>
<evidence type="ECO:0000313" key="15">
    <source>
        <dbReference type="Proteomes" id="UP000518752"/>
    </source>
</evidence>
<evidence type="ECO:0000256" key="9">
    <source>
        <dbReference type="ARBA" id="ARBA00024804"/>
    </source>
</evidence>
<keyword evidence="15" id="KW-1185">Reference proteome</keyword>
<reference evidence="14 15" key="1">
    <citation type="journal article" date="2020" name="ISME J.">
        <title>Uncovering the hidden diversity of litter-decomposition mechanisms in mushroom-forming fungi.</title>
        <authorList>
            <person name="Floudas D."/>
            <person name="Bentzer J."/>
            <person name="Ahren D."/>
            <person name="Johansson T."/>
            <person name="Persson P."/>
            <person name="Tunlid A."/>
        </authorList>
    </citation>
    <scope>NUCLEOTIDE SEQUENCE [LARGE SCALE GENOMIC DNA]</scope>
    <source>
        <strain evidence="14 15">CBS 406.79</strain>
    </source>
</reference>
<comment type="function">
    <text evidence="9 12">Involved in protein N-glycosylation. Essential for the second step of the dolichol-linked oligosaccharide pathway.</text>
</comment>
<comment type="subcellular location">
    <subcellularLocation>
        <location evidence="1 12">Endoplasmic reticulum</location>
    </subcellularLocation>
</comment>
<gene>
    <name evidence="12" type="primary">ALG13</name>
    <name evidence="14" type="ORF">D9757_001976</name>
</gene>
<evidence type="ECO:0000259" key="13">
    <source>
        <dbReference type="Pfam" id="PF04101"/>
    </source>
</evidence>
<organism evidence="14 15">
    <name type="scientific">Collybiopsis confluens</name>
    <dbReference type="NCBI Taxonomy" id="2823264"/>
    <lineage>
        <taxon>Eukaryota</taxon>
        <taxon>Fungi</taxon>
        <taxon>Dikarya</taxon>
        <taxon>Basidiomycota</taxon>
        <taxon>Agaricomycotina</taxon>
        <taxon>Agaricomycetes</taxon>
        <taxon>Agaricomycetidae</taxon>
        <taxon>Agaricales</taxon>
        <taxon>Marasmiineae</taxon>
        <taxon>Omphalotaceae</taxon>
        <taxon>Collybiopsis</taxon>
    </lineage>
</organism>
<evidence type="ECO:0000256" key="1">
    <source>
        <dbReference type="ARBA" id="ARBA00004240"/>
    </source>
</evidence>
<evidence type="ECO:0000256" key="6">
    <source>
        <dbReference type="ARBA" id="ARBA00022676"/>
    </source>
</evidence>
<keyword evidence="7 12" id="KW-0808">Transferase</keyword>
<accession>A0A8H5MEF0</accession>
<dbReference type="GO" id="GO:0006488">
    <property type="term" value="P:dolichol-linked oligosaccharide biosynthetic process"/>
    <property type="evidence" value="ECO:0007669"/>
    <property type="project" value="InterPro"/>
</dbReference>
<dbReference type="GO" id="GO:0004577">
    <property type="term" value="F:N-acetylglucosaminyldiphosphodolichol N-acetylglucosaminyltransferase activity"/>
    <property type="evidence" value="ECO:0007669"/>
    <property type="project" value="UniProtKB-EC"/>
</dbReference>
<evidence type="ECO:0000256" key="11">
    <source>
        <dbReference type="ARBA" id="ARBA00048184"/>
    </source>
</evidence>
<dbReference type="Proteomes" id="UP000518752">
    <property type="component" value="Unassembled WGS sequence"/>
</dbReference>
<proteinExistence type="inferred from homology"/>
<feature type="domain" description="Glycosyl transferase family 28 C-terminal" evidence="13">
    <location>
        <begin position="3"/>
        <end position="89"/>
    </location>
</feature>
<evidence type="ECO:0000256" key="2">
    <source>
        <dbReference type="ARBA" id="ARBA00006962"/>
    </source>
</evidence>
<name>A0A8H5MEF0_9AGAR</name>
<dbReference type="InterPro" id="IPR007235">
    <property type="entry name" value="Glyco_trans_28_C"/>
</dbReference>
<dbReference type="EMBL" id="JAACJN010000010">
    <property type="protein sequence ID" value="KAF5391400.1"/>
    <property type="molecule type" value="Genomic_DNA"/>
</dbReference>
<feature type="domain" description="Glycosyl transferase family 28 C-terminal" evidence="13">
    <location>
        <begin position="105"/>
        <end position="166"/>
    </location>
</feature>
<keyword evidence="8 12" id="KW-0256">Endoplasmic reticulum</keyword>
<dbReference type="OrthoDB" id="20273at2759"/>
<evidence type="ECO:0000256" key="3">
    <source>
        <dbReference type="ARBA" id="ARBA00011198"/>
    </source>
</evidence>
<comment type="caution">
    <text evidence="14">The sequence shown here is derived from an EMBL/GenBank/DDBJ whole genome shotgun (WGS) entry which is preliminary data.</text>
</comment>
<keyword evidence="6 12" id="KW-0328">Glycosyltransferase</keyword>
<evidence type="ECO:0000256" key="5">
    <source>
        <dbReference type="ARBA" id="ARBA00017468"/>
    </source>
</evidence>
<comment type="similarity">
    <text evidence="2 12">Belongs to the glycosyltransferase 28 family.</text>
</comment>
<evidence type="ECO:0000256" key="12">
    <source>
        <dbReference type="RuleBase" id="RU362128"/>
    </source>
</evidence>
<dbReference type="AlphaFoldDB" id="A0A8H5MEF0"/>
<dbReference type="PANTHER" id="PTHR12867:SF6">
    <property type="entry name" value="N-ACETYLGLUCOSAMINYLDIPHOSPHODOLICHOL N-ACETYLGLUCOSAMINYLTRANSFERASE"/>
    <property type="match status" value="1"/>
</dbReference>
<comment type="subunit">
    <text evidence="3 12">Heterodimer with ALG14 to form a functional enzyme.</text>
</comment>
<dbReference type="Gene3D" id="3.40.50.2000">
    <property type="entry name" value="Glycogen Phosphorylase B"/>
    <property type="match status" value="2"/>
</dbReference>
<evidence type="ECO:0000256" key="7">
    <source>
        <dbReference type="ARBA" id="ARBA00022679"/>
    </source>
</evidence>
<dbReference type="SUPFAM" id="SSF53756">
    <property type="entry name" value="UDP-Glycosyltransferase/glycogen phosphorylase"/>
    <property type="match status" value="1"/>
</dbReference>
<evidence type="ECO:0000313" key="14">
    <source>
        <dbReference type="EMBL" id="KAF5391400.1"/>
    </source>
</evidence>
<dbReference type="GO" id="GO:0005783">
    <property type="term" value="C:endoplasmic reticulum"/>
    <property type="evidence" value="ECO:0007669"/>
    <property type="project" value="UniProtKB-SubCell"/>
</dbReference>
<comment type="catalytic activity">
    <reaction evidence="11">
        <text>an N-acetyl-alpha-D-glucosaminyl-diphospho-di-trans,poly-cis-dolichol + UDP-N-acetyl-alpha-D-glucosamine = an N,N'-diacetylchitobiosyl-diphospho-di-trans,poly-cis-dolichol + UDP + H(+)</text>
        <dbReference type="Rhea" id="RHEA:23380"/>
        <dbReference type="Rhea" id="RHEA-COMP:19507"/>
        <dbReference type="Rhea" id="RHEA-COMP:19510"/>
        <dbReference type="ChEBI" id="CHEBI:15378"/>
        <dbReference type="ChEBI" id="CHEBI:57269"/>
        <dbReference type="ChEBI" id="CHEBI:57705"/>
        <dbReference type="ChEBI" id="CHEBI:58223"/>
        <dbReference type="ChEBI" id="CHEBI:58427"/>
        <dbReference type="EC" id="2.4.1.141"/>
    </reaction>
</comment>